<dbReference type="SUPFAM" id="SSF55144">
    <property type="entry name" value="LigT-like"/>
    <property type="match status" value="1"/>
</dbReference>
<feature type="domain" description="Phosphoesterase HXTX" evidence="3">
    <location>
        <begin position="11"/>
        <end position="93"/>
    </location>
</feature>
<comment type="similarity">
    <text evidence="2">Belongs to the 2H phosphoesterase superfamily. ThpR family.</text>
</comment>
<evidence type="ECO:0000259" key="3">
    <source>
        <dbReference type="Pfam" id="PF02834"/>
    </source>
</evidence>
<evidence type="ECO:0000256" key="1">
    <source>
        <dbReference type="ARBA" id="ARBA00022801"/>
    </source>
</evidence>
<accession>A0A933E8G9</accession>
<feature type="active site" description="Proton acceptor" evidence="2">
    <location>
        <position position="129"/>
    </location>
</feature>
<dbReference type="HAMAP" id="MF_01940">
    <property type="entry name" value="RNA_CPDase"/>
    <property type="match status" value="1"/>
</dbReference>
<dbReference type="PANTHER" id="PTHR35561">
    <property type="entry name" value="RNA 2',3'-CYCLIC PHOSPHODIESTERASE"/>
    <property type="match status" value="1"/>
</dbReference>
<dbReference type="InterPro" id="IPR014051">
    <property type="entry name" value="Phosphoesterase_HXTX"/>
</dbReference>
<feature type="domain" description="Phosphoesterase HXTX" evidence="3">
    <location>
        <begin position="96"/>
        <end position="182"/>
    </location>
</feature>
<comment type="function">
    <text evidence="2">Hydrolyzes RNA 2',3'-cyclic phosphodiester to an RNA 2'-phosphomonoester.</text>
</comment>
<dbReference type="AlphaFoldDB" id="A0A933E8G9"/>
<sequence>MRTFLAIPLLPEERGALRSLQESLGTLPALAEFRWIPPQNVHLTLRFLGEIGEAEARRAGEALEAAAREGRAFELSLERFGVFPHLRSPNVLWAGPEQSPQPLEEFVGRLFDGLGAAGFSPEDRPFRSHLTIGRRRVKGRPPAGLEGELDAAERRWLSPPLRLWMGEAVLFRSELRPGGAIYTPVHRSPLS</sequence>
<name>A0A933E8G9_UNCTE</name>
<dbReference type="GO" id="GO:0008664">
    <property type="term" value="F:RNA 2',3'-cyclic 3'-phosphodiesterase activity"/>
    <property type="evidence" value="ECO:0007669"/>
    <property type="project" value="UniProtKB-EC"/>
</dbReference>
<feature type="short sequence motif" description="HXTX 2" evidence="2">
    <location>
        <begin position="129"/>
        <end position="132"/>
    </location>
</feature>
<comment type="catalytic activity">
    <reaction evidence="2">
        <text>a 3'-end 2',3'-cyclophospho-ribonucleotide-RNA + H2O = a 3'-end 2'-phospho-ribonucleotide-RNA + H(+)</text>
        <dbReference type="Rhea" id="RHEA:11828"/>
        <dbReference type="Rhea" id="RHEA-COMP:10464"/>
        <dbReference type="Rhea" id="RHEA-COMP:17353"/>
        <dbReference type="ChEBI" id="CHEBI:15377"/>
        <dbReference type="ChEBI" id="CHEBI:15378"/>
        <dbReference type="ChEBI" id="CHEBI:83064"/>
        <dbReference type="ChEBI" id="CHEBI:173113"/>
        <dbReference type="EC" id="3.1.4.58"/>
    </reaction>
</comment>
<keyword evidence="1 2" id="KW-0378">Hydrolase</keyword>
<proteinExistence type="inferred from homology"/>
<reference evidence="4" key="1">
    <citation type="submission" date="2020-07" db="EMBL/GenBank/DDBJ databases">
        <title>Huge and variable diversity of episymbiotic CPR bacteria and DPANN archaea in groundwater ecosystems.</title>
        <authorList>
            <person name="He C.Y."/>
            <person name="Keren R."/>
            <person name="Whittaker M."/>
            <person name="Farag I.F."/>
            <person name="Doudna J."/>
            <person name="Cate J.H.D."/>
            <person name="Banfield J.F."/>
        </authorList>
    </citation>
    <scope>NUCLEOTIDE SEQUENCE</scope>
    <source>
        <strain evidence="4">NC_groundwater_1370_Ag_S-0.2um_69_93</strain>
    </source>
</reference>
<evidence type="ECO:0000313" key="4">
    <source>
        <dbReference type="EMBL" id="MBI4251048.1"/>
    </source>
</evidence>
<feature type="active site" description="Proton donor" evidence="2">
    <location>
        <position position="42"/>
    </location>
</feature>
<dbReference type="EC" id="3.1.4.58" evidence="2"/>
<dbReference type="InterPro" id="IPR004175">
    <property type="entry name" value="RNA_CPDase"/>
</dbReference>
<dbReference type="NCBIfam" id="TIGR02258">
    <property type="entry name" value="2_5_ligase"/>
    <property type="match status" value="1"/>
</dbReference>
<dbReference type="Proteomes" id="UP000752292">
    <property type="component" value="Unassembled WGS sequence"/>
</dbReference>
<dbReference type="InterPro" id="IPR009097">
    <property type="entry name" value="Cyclic_Pdiesterase"/>
</dbReference>
<dbReference type="EMBL" id="JACQRX010000051">
    <property type="protein sequence ID" value="MBI4251048.1"/>
    <property type="molecule type" value="Genomic_DNA"/>
</dbReference>
<feature type="short sequence motif" description="HXTX 1" evidence="2">
    <location>
        <begin position="42"/>
        <end position="45"/>
    </location>
</feature>
<protein>
    <recommendedName>
        <fullName evidence="2">RNA 2',3'-cyclic phosphodiesterase</fullName>
        <shortName evidence="2">RNA 2',3'-CPDase</shortName>
        <ecNumber evidence="2">3.1.4.58</ecNumber>
    </recommendedName>
</protein>
<gene>
    <name evidence="4" type="primary">thpR</name>
    <name evidence="4" type="ORF">HY618_01180</name>
</gene>
<dbReference type="PANTHER" id="PTHR35561:SF1">
    <property type="entry name" value="RNA 2',3'-CYCLIC PHOSPHODIESTERASE"/>
    <property type="match status" value="1"/>
</dbReference>
<dbReference type="Gene3D" id="3.90.1140.10">
    <property type="entry name" value="Cyclic phosphodiesterase"/>
    <property type="match status" value="1"/>
</dbReference>
<dbReference type="Pfam" id="PF02834">
    <property type="entry name" value="LigT_PEase"/>
    <property type="match status" value="2"/>
</dbReference>
<comment type="caution">
    <text evidence="4">The sequence shown here is derived from an EMBL/GenBank/DDBJ whole genome shotgun (WGS) entry which is preliminary data.</text>
</comment>
<evidence type="ECO:0000256" key="2">
    <source>
        <dbReference type="HAMAP-Rule" id="MF_01940"/>
    </source>
</evidence>
<evidence type="ECO:0000313" key="5">
    <source>
        <dbReference type="Proteomes" id="UP000752292"/>
    </source>
</evidence>
<dbReference type="GO" id="GO:0004113">
    <property type="term" value="F:2',3'-cyclic-nucleotide 3'-phosphodiesterase activity"/>
    <property type="evidence" value="ECO:0007669"/>
    <property type="project" value="InterPro"/>
</dbReference>
<organism evidence="4 5">
    <name type="scientific">Tectimicrobiota bacterium</name>
    <dbReference type="NCBI Taxonomy" id="2528274"/>
    <lineage>
        <taxon>Bacteria</taxon>
        <taxon>Pseudomonadati</taxon>
        <taxon>Nitrospinota/Tectimicrobiota group</taxon>
        <taxon>Candidatus Tectimicrobiota</taxon>
    </lineage>
</organism>